<dbReference type="InterPro" id="IPR006969">
    <property type="entry name" value="Stig-like"/>
</dbReference>
<evidence type="ECO:0000313" key="3">
    <source>
        <dbReference type="EMBL" id="PZR18505.1"/>
    </source>
</evidence>
<evidence type="ECO:0008006" key="5">
    <source>
        <dbReference type="Google" id="ProtNLM"/>
    </source>
</evidence>
<name>A0A2W5U4E2_9BACT</name>
<dbReference type="AlphaFoldDB" id="A0A2W5U4E2"/>
<evidence type="ECO:0000256" key="1">
    <source>
        <dbReference type="ARBA" id="ARBA00022729"/>
    </source>
</evidence>
<dbReference type="PANTHER" id="PTHR33227:SF48">
    <property type="entry name" value="STIGMA-SPECIFIC STIG1-LIKE PROTEIN 4"/>
    <property type="match status" value="1"/>
</dbReference>
<dbReference type="Proteomes" id="UP000249061">
    <property type="component" value="Unassembled WGS sequence"/>
</dbReference>
<feature type="chain" id="PRO_5016002621" description="Tryptophan synthase alpha chain" evidence="2">
    <location>
        <begin position="20"/>
        <end position="441"/>
    </location>
</feature>
<dbReference type="Pfam" id="PF04885">
    <property type="entry name" value="Stig1"/>
    <property type="match status" value="1"/>
</dbReference>
<feature type="signal peptide" evidence="2">
    <location>
        <begin position="1"/>
        <end position="19"/>
    </location>
</feature>
<gene>
    <name evidence="3" type="ORF">DI536_01095</name>
</gene>
<protein>
    <recommendedName>
        <fullName evidence="5">Tryptophan synthase alpha chain</fullName>
    </recommendedName>
</protein>
<accession>A0A2W5U4E2</accession>
<sequence>MKHVLLLGLGLWLAGCPLASGDCSDGRTNGLETDRDCGGSVCQPCGADAVCLVDGDCASAQCVLNRCAGASCVDGVRNGDETGVDCGGACGSCDGFDGGPVARCDDDVRNGDESDVDCGGDCAPCSPGRACFVSDDCEVGHCFDGLCVTELPGGCGAPLLACGQQCVDPSFDRMNCGGCGVTCTGEQLCAGGMCTNLCLGGTAPCGSACFDFASDPQHCGSCTNVCGAGELCLSGECILPCGPNQVPCGGSCVSLDRDPLHCGLCGRTCAPGSGCVAGQCVTGCAAPLTLCNAGTLCVDTRNDPSHCGGCNQNCPAPGATSRLCSNSACTPGECFPGFVDCNMDPLDGCEAQPMGNDGLNCGQCGRSCGGNEQCNSGLCCNTALPPGSYQTTCSNCLACEGVLSCTCLDQTMAPQQTSITLSPPCAPGYFNCDGALTCGPC</sequence>
<organism evidence="3 4">
    <name type="scientific">Archangium gephyra</name>
    <dbReference type="NCBI Taxonomy" id="48"/>
    <lineage>
        <taxon>Bacteria</taxon>
        <taxon>Pseudomonadati</taxon>
        <taxon>Myxococcota</taxon>
        <taxon>Myxococcia</taxon>
        <taxon>Myxococcales</taxon>
        <taxon>Cystobacterineae</taxon>
        <taxon>Archangiaceae</taxon>
        <taxon>Archangium</taxon>
    </lineage>
</organism>
<evidence type="ECO:0000256" key="2">
    <source>
        <dbReference type="SAM" id="SignalP"/>
    </source>
</evidence>
<keyword evidence="1 2" id="KW-0732">Signal</keyword>
<comment type="caution">
    <text evidence="3">The sequence shown here is derived from an EMBL/GenBank/DDBJ whole genome shotgun (WGS) entry which is preliminary data.</text>
</comment>
<reference evidence="3 4" key="1">
    <citation type="submission" date="2017-08" db="EMBL/GenBank/DDBJ databases">
        <title>Infants hospitalized years apart are colonized by the same room-sourced microbial strains.</title>
        <authorList>
            <person name="Brooks B."/>
            <person name="Olm M.R."/>
            <person name="Firek B.A."/>
            <person name="Baker R."/>
            <person name="Thomas B.C."/>
            <person name="Morowitz M.J."/>
            <person name="Banfield J.F."/>
        </authorList>
    </citation>
    <scope>NUCLEOTIDE SEQUENCE [LARGE SCALE GENOMIC DNA]</scope>
    <source>
        <strain evidence="3">S2_003_000_R2_14</strain>
    </source>
</reference>
<dbReference type="EMBL" id="QFQP01000001">
    <property type="protein sequence ID" value="PZR18505.1"/>
    <property type="molecule type" value="Genomic_DNA"/>
</dbReference>
<dbReference type="PANTHER" id="PTHR33227">
    <property type="entry name" value="STIGMA-SPECIFIC STIG1-LIKE PROTEIN 3"/>
    <property type="match status" value="1"/>
</dbReference>
<dbReference type="PROSITE" id="PS51257">
    <property type="entry name" value="PROKAR_LIPOPROTEIN"/>
    <property type="match status" value="1"/>
</dbReference>
<evidence type="ECO:0000313" key="4">
    <source>
        <dbReference type="Proteomes" id="UP000249061"/>
    </source>
</evidence>
<proteinExistence type="predicted"/>